<dbReference type="PANTHER" id="PTHR47481:SF34">
    <property type="entry name" value="CCHC-TYPE DOMAIN-CONTAINING PROTEIN"/>
    <property type="match status" value="1"/>
</dbReference>
<dbReference type="EMBL" id="JAUESC010000382">
    <property type="protein sequence ID" value="KAK0586960.1"/>
    <property type="molecule type" value="Genomic_DNA"/>
</dbReference>
<evidence type="ECO:0000313" key="2">
    <source>
        <dbReference type="EMBL" id="KAK0586960.1"/>
    </source>
</evidence>
<evidence type="ECO:0000256" key="1">
    <source>
        <dbReference type="SAM" id="MobiDB-lite"/>
    </source>
</evidence>
<feature type="compositionally biased region" description="Low complexity" evidence="1">
    <location>
        <begin position="475"/>
        <end position="484"/>
    </location>
</feature>
<proteinExistence type="predicted"/>
<gene>
    <name evidence="2" type="ORF">LWI29_015268</name>
</gene>
<dbReference type="AlphaFoldDB" id="A0AA39VNC6"/>
<dbReference type="Pfam" id="PF14223">
    <property type="entry name" value="Retrotran_gag_2"/>
    <property type="match status" value="1"/>
</dbReference>
<sequence length="555" mass="60578">MGRGKFEHAGKRFGNSKTMGENSHSTKVAVVGTRKGKEDVLPDSQPTALEEPGSRKEMVTDKNPMGMGQIEVGDAGKEASVSVHVHGETIFGGHEKVVDVISTQVDSNLMITFPYGKEVDKVISGGGPSTDLLCVGPSTDPLCVGSGKYVESGPLVLNKSVERDFKGSLGAGPFVRVITGPNFKKSLKAKAGSWKRAARKKSKGLSSESSKMANAASDSSAESQNSGNPTASSQSMMPHLAGNTGPQATLSGMPMPTQASSVKLDRENFLLWKNMVMPIIRSYKLEGYILGTKICPPQFIQNDKSEKDPNPEYDTWVFQDQFLLWWLYQAMTLGIASQVMGKPSTKVLWDALVELYGVQSRSRENYYRQMLQQTRKGSMKMDEYLNTMKKYADHMALAGAPVTMRDLVPQITSGLDDEYTPAVLMVESKPDLSWVELQGMLLTYENRLEQLTSLKNASLNQASANFASTKGGNFGQKQQGQSFGQGRGHYFSQNNNRGGGRSRGRNGRNNNSRPTCQVCGKIGHSAAVCYYRFDNHYMGSPPSDQNKNSSACCYP</sequence>
<keyword evidence="3" id="KW-1185">Reference proteome</keyword>
<feature type="compositionally biased region" description="Basic and acidic residues" evidence="1">
    <location>
        <begin position="1"/>
        <end position="10"/>
    </location>
</feature>
<comment type="caution">
    <text evidence="2">The sequence shown here is derived from an EMBL/GenBank/DDBJ whole genome shotgun (WGS) entry which is preliminary data.</text>
</comment>
<dbReference type="PANTHER" id="PTHR47481">
    <property type="match status" value="1"/>
</dbReference>
<organism evidence="2 3">
    <name type="scientific">Acer saccharum</name>
    <name type="common">Sugar maple</name>
    <dbReference type="NCBI Taxonomy" id="4024"/>
    <lineage>
        <taxon>Eukaryota</taxon>
        <taxon>Viridiplantae</taxon>
        <taxon>Streptophyta</taxon>
        <taxon>Embryophyta</taxon>
        <taxon>Tracheophyta</taxon>
        <taxon>Spermatophyta</taxon>
        <taxon>Magnoliopsida</taxon>
        <taxon>eudicotyledons</taxon>
        <taxon>Gunneridae</taxon>
        <taxon>Pentapetalae</taxon>
        <taxon>rosids</taxon>
        <taxon>malvids</taxon>
        <taxon>Sapindales</taxon>
        <taxon>Sapindaceae</taxon>
        <taxon>Hippocastanoideae</taxon>
        <taxon>Acereae</taxon>
        <taxon>Acer</taxon>
    </lineage>
</organism>
<accession>A0AA39VNC6</accession>
<evidence type="ECO:0008006" key="4">
    <source>
        <dbReference type="Google" id="ProtNLM"/>
    </source>
</evidence>
<feature type="region of interest" description="Disordered" evidence="1">
    <location>
        <begin position="468"/>
        <end position="515"/>
    </location>
</feature>
<name>A0AA39VNC6_ACESA</name>
<feature type="compositionally biased region" description="Polar residues" evidence="1">
    <location>
        <begin position="216"/>
        <end position="236"/>
    </location>
</feature>
<feature type="region of interest" description="Disordered" evidence="1">
    <location>
        <begin position="1"/>
        <end position="64"/>
    </location>
</feature>
<protein>
    <recommendedName>
        <fullName evidence="4">Retrotransposon gag domain-containing protein</fullName>
    </recommendedName>
</protein>
<dbReference type="Proteomes" id="UP001168877">
    <property type="component" value="Unassembled WGS sequence"/>
</dbReference>
<evidence type="ECO:0000313" key="3">
    <source>
        <dbReference type="Proteomes" id="UP001168877"/>
    </source>
</evidence>
<reference evidence="2" key="2">
    <citation type="submission" date="2023-06" db="EMBL/GenBank/DDBJ databases">
        <authorList>
            <person name="Swenson N.G."/>
            <person name="Wegrzyn J.L."/>
            <person name="Mcevoy S.L."/>
        </authorList>
    </citation>
    <scope>NUCLEOTIDE SEQUENCE</scope>
    <source>
        <strain evidence="2">NS2018</strain>
        <tissue evidence="2">Leaf</tissue>
    </source>
</reference>
<feature type="region of interest" description="Disordered" evidence="1">
    <location>
        <begin position="194"/>
        <end position="257"/>
    </location>
</feature>
<feature type="compositionally biased region" description="Polar residues" evidence="1">
    <location>
        <begin position="15"/>
        <end position="26"/>
    </location>
</feature>
<reference evidence="2" key="1">
    <citation type="journal article" date="2022" name="Plant J.">
        <title>Strategies of tolerance reflected in two North American maple genomes.</title>
        <authorList>
            <person name="McEvoy S.L."/>
            <person name="Sezen U.U."/>
            <person name="Trouern-Trend A."/>
            <person name="McMahon S.M."/>
            <person name="Schaberg P.G."/>
            <person name="Yang J."/>
            <person name="Wegrzyn J.L."/>
            <person name="Swenson N.G."/>
        </authorList>
    </citation>
    <scope>NUCLEOTIDE SEQUENCE</scope>
    <source>
        <strain evidence="2">NS2018</strain>
    </source>
</reference>